<reference evidence="2" key="1">
    <citation type="submission" date="2021-02" db="EMBL/GenBank/DDBJ databases">
        <authorList>
            <person name="Nowell W R."/>
        </authorList>
    </citation>
    <scope>NUCLEOTIDE SEQUENCE</scope>
</reference>
<sequence>MRNVEIDGSDSHERILRTLKAIDEVVTSCVDNEADLKGITYRDLESLILRLQLRLVQYEANMTDDYETKINILSKTYYDQQILAQKVFDDTIKQRLEAIEEYTKENTKEQLRLLREKHFDIIKSYLHYFSEQHKSVPLNGVTGYTAAKVAHTFYHISSDDQHQLEHNWQSCELPLTRTFIQFKSDKSTSFERNESRRLLIGPETNSLQGSHSRKEVSKNIWQRLVSAPYMMSMIERDRYSQKEDVNEETILRTKRWIVILGDPGSGKTSFARWLVHHLAQTLLINGQYSTDYGLLRIPILIRIGEFTEILKDYPSLTLYDYIGKHKWMGKTILDNDSISLNDLSHALQDYIKQGQALIILDGLDEIPISDQRSKIINIVENFVETYVQTPTGISAFDNPHLNRLFDNPSQSGGNQIIITSRIVGYHAAPLAGQFAHYTIRPMNMEHMKDFVNYWFFRVHQQIIDTLDLSVVNQGENHGEALKKELEKTENFGLLDVASNSCLMSFICSVAFNQLEGSPLPTQRILLYEQIVNSMLSLWNSKKSTIATEDLLRILSNIAIYIHEHSASGLIHEEKMKEVCNQSIKSLSNRQSYIDDQASEFIRIIREDVGILAARGESIYGFLHLTFQEYFTCLKLVDENKTERIANSLLRHIYDPRFRVPISLALGKISYSWSQIEFDDFCMKFIEQENQSDSLLPLGAFMIINCSKDFVIYPSNKIMFYALDCLIIAAGQHKWSITCPFLIDQIRLALKKLQNDMVASWINIFLSRSTSYDVQTISALCHLIEGKSHEFEYTKWLNQSSCSILQFLSKLDNENNEFAIDRLLIKIAFSNHRLLPLNPTTFKSFLITEEIELNSIPIDLFPLIITLYGGLKRDNTTIVFDPFRIHRESTLVTPVLIHFLTMKIHNKQDQSIFKITQEFFKIIKTQIQNHNDENSDVVDVCLAVICLNGIDYVRQNAKFITNSLFHMCMKRLKYISMILRQFYFTNNSDDRSVEDETTKIISTVMKKCSCGEFSTEEFLHLLNLLKSGLARLRSSTTSMLIPESSQSDERVILDLPNSLRKEYEFLYHLLSEDDEFYFSHKSCSLLHHFTKLFWILEHNDEFDTQFRMAVVMDTIPEYLIFQNDQDLLFVLTFIPDHLRNLYLQLLKQRFVMINSKDNEVNEIEHLHFSHILLECLIVLSNTSCKRLSLLAALISLQPMLRVHHLENFGSSLLWTLATEYSDYLSMYENSRKYPMNYKTGLYMNKVEEFPDGDNMKDQDRRIIIDKCIEQEHERLENALDENYERNMKLYSSCISLAFICQWAQNEHRLCLLKESIQGAMSIKNKLVRLDALSMIYFYSNYEQTQINENKSLQQEIEHQLNDIYTDLPLLLHTAILIRCLPLLENQQIIDNCFKNLSDKFINADHQDQQVVYEALSPYIQFNTVFLPKKEYMLDYHGKMNNRSSILNKYFNISSDEDLSSLFLVSSMYLTELAGELHDCTTDNSFVTTLFQFDSRILTVGQALTITNYLSSVSSLNQSKDLENICIKLSNTLHYFDFIEFKAHRLLESWLKWKDSSNELSLFAYHAALLLVNSHIWSVEITTIVCDLLSTENDRFRQRAEIILRSNTSNTVRTSSKLGIDVLLTLAKKLAHYQHFSPFSALTLNRMFDSITIDIQSHLDTFLWLERYRLHTLINKEYSLIQPTSLSMSYICLYFPTDITIDIIHVDNIRRLSDDLVQYMCDLIKSNFLSFLEIDGDTTSSLVLQSHVQFVVSILVCLVASIRYEEETRPQVIDVLITLVTTSQNNKIRRAAVYALGYICNKSTYKILFKELQILITDGINDIRSDSNSLIDAFITSYCNCISICDIEFDKDDMDLFSMILKDSPTNLRQTIHIGLGRVLKNNSQLLEILNSNCIEIRQFNNDVHHIRTIEYYLANGQPRYVEIAELVAVRMPAAFCGYIQDCGYGDSFKRALFYTSKQHNFPQRAACITILSMFGELTVELCEMIIVALQDDSHIQNTCYKCLTRINSIKDEKVVLNLLFSYLKSKSMNIRYITTKLLIHLSQSSLVSSEQVQKVLNDLMLDPNSNESLWLTEEQEGTLNKCHYYYAGSLKDVIYSLLIQNLTRDKSGAIRRNELNDIDSAFIEAERASRLASCVYEKKREENLEIEKPSKIKSID</sequence>
<dbReference type="PANTHER" id="PTHR46844">
    <property type="entry name" value="SLR5058 PROTEIN"/>
    <property type="match status" value="1"/>
</dbReference>
<dbReference type="Gene3D" id="3.40.50.300">
    <property type="entry name" value="P-loop containing nucleotide triphosphate hydrolases"/>
    <property type="match status" value="1"/>
</dbReference>
<dbReference type="SUPFAM" id="SSF48371">
    <property type="entry name" value="ARM repeat"/>
    <property type="match status" value="1"/>
</dbReference>
<dbReference type="SUPFAM" id="SSF52540">
    <property type="entry name" value="P-loop containing nucleoside triphosphate hydrolases"/>
    <property type="match status" value="1"/>
</dbReference>
<feature type="domain" description="NACHT" evidence="1">
    <location>
        <begin position="255"/>
        <end position="366"/>
    </location>
</feature>
<evidence type="ECO:0000259" key="1">
    <source>
        <dbReference type="PROSITE" id="PS50837"/>
    </source>
</evidence>
<protein>
    <recommendedName>
        <fullName evidence="1">NACHT domain-containing protein</fullName>
    </recommendedName>
</protein>
<dbReference type="InterPro" id="IPR016024">
    <property type="entry name" value="ARM-type_fold"/>
</dbReference>
<accession>A0A819ABG9</accession>
<comment type="caution">
    <text evidence="2">The sequence shown here is derived from an EMBL/GenBank/DDBJ whole genome shotgun (WGS) entry which is preliminary data.</text>
</comment>
<dbReference type="InterPro" id="IPR007111">
    <property type="entry name" value="NACHT_NTPase"/>
</dbReference>
<evidence type="ECO:0000313" key="3">
    <source>
        <dbReference type="Proteomes" id="UP000663868"/>
    </source>
</evidence>
<dbReference type="EMBL" id="CAJOBB010000941">
    <property type="protein sequence ID" value="CAF3780951.1"/>
    <property type="molecule type" value="Genomic_DNA"/>
</dbReference>
<gene>
    <name evidence="2" type="ORF">KXQ929_LOCUS15916</name>
</gene>
<dbReference type="InterPro" id="IPR011989">
    <property type="entry name" value="ARM-like"/>
</dbReference>
<dbReference type="Proteomes" id="UP000663868">
    <property type="component" value="Unassembled WGS sequence"/>
</dbReference>
<dbReference type="PANTHER" id="PTHR46844:SF1">
    <property type="entry name" value="SLR5058 PROTEIN"/>
    <property type="match status" value="1"/>
</dbReference>
<proteinExistence type="predicted"/>
<dbReference type="InterPro" id="IPR027417">
    <property type="entry name" value="P-loop_NTPase"/>
</dbReference>
<dbReference type="PROSITE" id="PS50837">
    <property type="entry name" value="NACHT"/>
    <property type="match status" value="1"/>
</dbReference>
<dbReference type="Gene3D" id="1.25.10.10">
    <property type="entry name" value="Leucine-rich Repeat Variant"/>
    <property type="match status" value="1"/>
</dbReference>
<name>A0A819ABG9_9BILA</name>
<organism evidence="2 3">
    <name type="scientific">Adineta steineri</name>
    <dbReference type="NCBI Taxonomy" id="433720"/>
    <lineage>
        <taxon>Eukaryota</taxon>
        <taxon>Metazoa</taxon>
        <taxon>Spiralia</taxon>
        <taxon>Gnathifera</taxon>
        <taxon>Rotifera</taxon>
        <taxon>Eurotatoria</taxon>
        <taxon>Bdelloidea</taxon>
        <taxon>Adinetida</taxon>
        <taxon>Adinetidae</taxon>
        <taxon>Adineta</taxon>
    </lineage>
</organism>
<evidence type="ECO:0000313" key="2">
    <source>
        <dbReference type="EMBL" id="CAF3780951.1"/>
    </source>
</evidence>
<dbReference type="Pfam" id="PF05729">
    <property type="entry name" value="NACHT"/>
    <property type="match status" value="1"/>
</dbReference>